<sequence length="335" mass="35839">MLLYASVAEEYLDFARHAAADSPCFADWATQVAGDRDVLAWLDALPTLKRQPNLVFAAARWHGVPAPGPYDALRAALLDDDGTLRATVLARSTQTNEVGRLATTVPLLAQVAATTDRPLALVEVGASAGLTLYPDRVAYRWSGSVGGSLHPAPGGGWPPPPVLACATSGPVPLPRRPVEVAWRGGLDLHPLDVCDDDAVAWLEQLVWPEDEARRERLRAAVAVARHDPPVLVRGDLLDDLPALVETAARHGEVVVVHSAVLAYVRPEERPDFVATARELVTRGACHWISNEGPQVLPEVTATGPAVPADLATFVLGLDGCAVAWTHPHGRSLHWL</sequence>
<accession>A0A7Y9RRU3</accession>
<evidence type="ECO:0000313" key="2">
    <source>
        <dbReference type="Proteomes" id="UP000544110"/>
    </source>
</evidence>
<dbReference type="RefSeq" id="WP_179516774.1">
    <property type="nucleotide sequence ID" value="NZ_JACCAC010000001.1"/>
</dbReference>
<dbReference type="Proteomes" id="UP000544110">
    <property type="component" value="Unassembled WGS sequence"/>
</dbReference>
<protein>
    <recommendedName>
        <fullName evidence="3">DUF2332 domain-containing protein</fullName>
    </recommendedName>
</protein>
<dbReference type="InterPro" id="IPR011200">
    <property type="entry name" value="UCP012608"/>
</dbReference>
<gene>
    <name evidence="1" type="ORF">BJ989_000380</name>
</gene>
<comment type="caution">
    <text evidence="1">The sequence shown here is derived from an EMBL/GenBank/DDBJ whole genome shotgun (WGS) entry which is preliminary data.</text>
</comment>
<dbReference type="EMBL" id="JACCAC010000001">
    <property type="protein sequence ID" value="NYG54076.1"/>
    <property type="molecule type" value="Genomic_DNA"/>
</dbReference>
<proteinExistence type="predicted"/>
<evidence type="ECO:0000313" key="1">
    <source>
        <dbReference type="EMBL" id="NYG54076.1"/>
    </source>
</evidence>
<dbReference type="AlphaFoldDB" id="A0A7Y9RRU3"/>
<name>A0A7Y9RRU3_9ACTN</name>
<dbReference type="Pfam" id="PF10094">
    <property type="entry name" value="DUF2332"/>
    <property type="match status" value="1"/>
</dbReference>
<evidence type="ECO:0008006" key="3">
    <source>
        <dbReference type="Google" id="ProtNLM"/>
    </source>
</evidence>
<keyword evidence="2" id="KW-1185">Reference proteome</keyword>
<reference evidence="1 2" key="1">
    <citation type="submission" date="2020-07" db="EMBL/GenBank/DDBJ databases">
        <title>Sequencing the genomes of 1000 actinobacteria strains.</title>
        <authorList>
            <person name="Klenk H.-P."/>
        </authorList>
    </citation>
    <scope>NUCLEOTIDE SEQUENCE [LARGE SCALE GENOMIC DNA]</scope>
    <source>
        <strain evidence="1 2">DSM 24552</strain>
    </source>
</reference>
<organism evidence="1 2">
    <name type="scientific">Nocardioides perillae</name>
    <dbReference type="NCBI Taxonomy" id="1119534"/>
    <lineage>
        <taxon>Bacteria</taxon>
        <taxon>Bacillati</taxon>
        <taxon>Actinomycetota</taxon>
        <taxon>Actinomycetes</taxon>
        <taxon>Propionibacteriales</taxon>
        <taxon>Nocardioidaceae</taxon>
        <taxon>Nocardioides</taxon>
    </lineage>
</organism>